<dbReference type="EMBL" id="JACMSC010000012">
    <property type="protein sequence ID" value="KAG6494973.1"/>
    <property type="molecule type" value="Genomic_DNA"/>
</dbReference>
<evidence type="ECO:0000256" key="7">
    <source>
        <dbReference type="SAM" id="MobiDB-lite"/>
    </source>
</evidence>
<dbReference type="Gene3D" id="3.40.50.200">
    <property type="entry name" value="Peptidase S8/S53 domain"/>
    <property type="match status" value="1"/>
</dbReference>
<dbReference type="SUPFAM" id="SSF52743">
    <property type="entry name" value="Subtilisin-like"/>
    <property type="match status" value="1"/>
</dbReference>
<evidence type="ECO:0000256" key="3">
    <source>
        <dbReference type="ARBA" id="ARBA00022729"/>
    </source>
</evidence>
<keyword evidence="4" id="KW-0378">Hydrolase</keyword>
<protein>
    <recommendedName>
        <fullName evidence="8">Peptidase S8/S53 domain-containing protein</fullName>
    </recommendedName>
</protein>
<proteinExistence type="inferred from homology"/>
<feature type="domain" description="Peptidase S8/S53" evidence="8">
    <location>
        <begin position="101"/>
        <end position="214"/>
    </location>
</feature>
<gene>
    <name evidence="9" type="ORF">ZIOFF_042760</name>
</gene>
<evidence type="ECO:0000256" key="2">
    <source>
        <dbReference type="ARBA" id="ARBA00022670"/>
    </source>
</evidence>
<comment type="caution">
    <text evidence="9">The sequence shown here is derived from an EMBL/GenBank/DDBJ whole genome shotgun (WGS) entry which is preliminary data.</text>
</comment>
<dbReference type="PROSITE" id="PS51892">
    <property type="entry name" value="SUBTILASE"/>
    <property type="match status" value="1"/>
</dbReference>
<dbReference type="GO" id="GO:0004252">
    <property type="term" value="F:serine-type endopeptidase activity"/>
    <property type="evidence" value="ECO:0007669"/>
    <property type="project" value="InterPro"/>
</dbReference>
<comment type="caution">
    <text evidence="6">Lacks conserved residue(s) required for the propagation of feature annotation.</text>
</comment>
<accession>A0A8J5FTS6</accession>
<feature type="region of interest" description="Disordered" evidence="7">
    <location>
        <begin position="244"/>
        <end position="279"/>
    </location>
</feature>
<keyword evidence="5" id="KW-0720">Serine protease</keyword>
<dbReference type="AlphaFoldDB" id="A0A8J5FTS6"/>
<comment type="similarity">
    <text evidence="1 6">Belongs to the peptidase S8 family.</text>
</comment>
<evidence type="ECO:0000313" key="10">
    <source>
        <dbReference type="Proteomes" id="UP000734854"/>
    </source>
</evidence>
<dbReference type="PROSITE" id="PS00138">
    <property type="entry name" value="SUBTILASE_SER"/>
    <property type="match status" value="1"/>
</dbReference>
<keyword evidence="2" id="KW-0645">Protease</keyword>
<evidence type="ECO:0000259" key="8">
    <source>
        <dbReference type="Pfam" id="PF00082"/>
    </source>
</evidence>
<dbReference type="InterPro" id="IPR045051">
    <property type="entry name" value="SBT"/>
</dbReference>
<dbReference type="InterPro" id="IPR023828">
    <property type="entry name" value="Peptidase_S8_Ser-AS"/>
</dbReference>
<evidence type="ECO:0000256" key="1">
    <source>
        <dbReference type="ARBA" id="ARBA00011073"/>
    </source>
</evidence>
<feature type="compositionally biased region" description="Basic and acidic residues" evidence="7">
    <location>
        <begin position="244"/>
        <end position="270"/>
    </location>
</feature>
<dbReference type="GO" id="GO:0006508">
    <property type="term" value="P:proteolysis"/>
    <property type="evidence" value="ECO:0007669"/>
    <property type="project" value="UniProtKB-KW"/>
</dbReference>
<dbReference type="InterPro" id="IPR000209">
    <property type="entry name" value="Peptidase_S8/S53_dom"/>
</dbReference>
<evidence type="ECO:0000256" key="5">
    <source>
        <dbReference type="ARBA" id="ARBA00022825"/>
    </source>
</evidence>
<evidence type="ECO:0000256" key="6">
    <source>
        <dbReference type="PROSITE-ProRule" id="PRU01240"/>
    </source>
</evidence>
<evidence type="ECO:0000256" key="4">
    <source>
        <dbReference type="ARBA" id="ARBA00022801"/>
    </source>
</evidence>
<keyword evidence="10" id="KW-1185">Reference proteome</keyword>
<dbReference type="Pfam" id="PF00082">
    <property type="entry name" value="Peptidase_S8"/>
    <property type="match status" value="1"/>
</dbReference>
<keyword evidence="3" id="KW-0732">Signal</keyword>
<name>A0A8J5FTS6_ZINOF</name>
<dbReference type="Proteomes" id="UP000734854">
    <property type="component" value="Unassembled WGS sequence"/>
</dbReference>
<dbReference type="InterPro" id="IPR036852">
    <property type="entry name" value="Peptidase_S8/S53_dom_sf"/>
</dbReference>
<evidence type="ECO:0000313" key="9">
    <source>
        <dbReference type="EMBL" id="KAG6494973.1"/>
    </source>
</evidence>
<sequence>MKWAVVYFMATQADHLTEIRVNGDGIVCALVPFGVFYLSSLHSEHWKIASKAPHESKVLSRRRHSCDWEHICFARLDAALIVTLIDTCRDEKGAAISYRATGAITEGRHAFFSDDAPVVSRFSSRGPSVMDDQKNPADVLKPDILAPGAQIWVAWSSLGVSDPVLSGNDFALLSGTSMAAPHVAGVAALIKQLRPSWNPSMVASALSTTALKHDRRGLPLQSQGSDLYSKRTLRFRGCFPGESSRMRTVKERKGGGAREGKRGAEREASVAKDTGLSWA</sequence>
<reference evidence="9 10" key="1">
    <citation type="submission" date="2020-08" db="EMBL/GenBank/DDBJ databases">
        <title>Plant Genome Project.</title>
        <authorList>
            <person name="Zhang R.-G."/>
        </authorList>
    </citation>
    <scope>NUCLEOTIDE SEQUENCE [LARGE SCALE GENOMIC DNA]</scope>
    <source>
        <tissue evidence="9">Rhizome</tissue>
    </source>
</reference>
<organism evidence="9 10">
    <name type="scientific">Zingiber officinale</name>
    <name type="common">Ginger</name>
    <name type="synonym">Amomum zingiber</name>
    <dbReference type="NCBI Taxonomy" id="94328"/>
    <lineage>
        <taxon>Eukaryota</taxon>
        <taxon>Viridiplantae</taxon>
        <taxon>Streptophyta</taxon>
        <taxon>Embryophyta</taxon>
        <taxon>Tracheophyta</taxon>
        <taxon>Spermatophyta</taxon>
        <taxon>Magnoliopsida</taxon>
        <taxon>Liliopsida</taxon>
        <taxon>Zingiberales</taxon>
        <taxon>Zingiberaceae</taxon>
        <taxon>Zingiber</taxon>
    </lineage>
</organism>
<dbReference type="PANTHER" id="PTHR10795">
    <property type="entry name" value="PROPROTEIN CONVERTASE SUBTILISIN/KEXIN"/>
    <property type="match status" value="1"/>
</dbReference>